<organism evidence="5 6">
    <name type="scientific">Paenibacillus pasadenensis</name>
    <dbReference type="NCBI Taxonomy" id="217090"/>
    <lineage>
        <taxon>Bacteria</taxon>
        <taxon>Bacillati</taxon>
        <taxon>Bacillota</taxon>
        <taxon>Bacilli</taxon>
        <taxon>Bacillales</taxon>
        <taxon>Paenibacillaceae</taxon>
        <taxon>Paenibacillus</taxon>
    </lineage>
</organism>
<dbReference type="AlphaFoldDB" id="A0A2N5N6J5"/>
<keyword evidence="1 5" id="KW-0808">Transferase</keyword>
<dbReference type="Proteomes" id="UP000234789">
    <property type="component" value="Unassembled WGS sequence"/>
</dbReference>
<sequence length="352" mass="37757">MTLQAHAEQAVSLIAVGLYIPDARMTSAEIAEASGVPQPVVESKLGLRSKPVPGPEDGTCEMGIRAARQALARSGVDPMDIDAVIYIGEEHKEHPVWTAALKLQEEIGARRAIGWDIALRCCTAIAGLKIAKTMMSGDPSLRTVLLAGGYRNGDLIDMADPATRFMLNLSAGGGALILRRDAGAEYPRLLDTALLTDGSFSEDVVVGAGGTRQPLTPELLAAGEPRFRVQDAEAMKERLDRLSMKRFEEVIRRSAADSGCDDPAGLAYLGLLHMKRSAHHHVLRALGVAEERAIYLEDYGHMGQFDPILHLELIARDGRMKPGDAATLAAAGIGYAWGATTLSWGDEPCPWS</sequence>
<dbReference type="SUPFAM" id="SSF53901">
    <property type="entry name" value="Thiolase-like"/>
    <property type="match status" value="2"/>
</dbReference>
<dbReference type="RefSeq" id="WP_101809143.1">
    <property type="nucleotide sequence ID" value="NZ_NFEZ01000004.1"/>
</dbReference>
<dbReference type="GO" id="GO:0033818">
    <property type="term" value="F:beta-ketoacyl-acyl-carrier-protein synthase III activity"/>
    <property type="evidence" value="ECO:0007669"/>
    <property type="project" value="UniProtKB-EC"/>
</dbReference>
<dbReference type="GO" id="GO:0044550">
    <property type="term" value="P:secondary metabolite biosynthetic process"/>
    <property type="evidence" value="ECO:0007669"/>
    <property type="project" value="TreeGrafter"/>
</dbReference>
<dbReference type="Pfam" id="PF08545">
    <property type="entry name" value="ACP_syn_III"/>
    <property type="match status" value="1"/>
</dbReference>
<protein>
    <submittedName>
        <fullName evidence="5">3-oxoacyl-[acyl-carrier-protein] synthase, KASIII</fullName>
        <ecNumber evidence="5">2.3.1.180</ecNumber>
    </submittedName>
</protein>
<keyword evidence="2 5" id="KW-0012">Acyltransferase</keyword>
<dbReference type="Pfam" id="PF08541">
    <property type="entry name" value="ACP_syn_III_C"/>
    <property type="match status" value="1"/>
</dbReference>
<dbReference type="NCBIfam" id="NF005308">
    <property type="entry name" value="PRK06840.1"/>
    <property type="match status" value="1"/>
</dbReference>
<evidence type="ECO:0000313" key="6">
    <source>
        <dbReference type="Proteomes" id="UP000234789"/>
    </source>
</evidence>
<evidence type="ECO:0000256" key="2">
    <source>
        <dbReference type="ARBA" id="ARBA00023315"/>
    </source>
</evidence>
<dbReference type="PANTHER" id="PTHR34069:SF2">
    <property type="entry name" value="BETA-KETOACYL-[ACYL-CARRIER-PROTEIN] SYNTHASE III"/>
    <property type="match status" value="1"/>
</dbReference>
<gene>
    <name evidence="5" type="ORF">B8V81_4364</name>
</gene>
<keyword evidence="6" id="KW-1185">Reference proteome</keyword>
<dbReference type="InterPro" id="IPR016039">
    <property type="entry name" value="Thiolase-like"/>
</dbReference>
<feature type="domain" description="Beta-ketoacyl-[acyl-carrier-protein] synthase III N-terminal" evidence="4">
    <location>
        <begin position="116"/>
        <end position="198"/>
    </location>
</feature>
<dbReference type="EMBL" id="NFEZ01000004">
    <property type="protein sequence ID" value="PLT45933.1"/>
    <property type="molecule type" value="Genomic_DNA"/>
</dbReference>
<evidence type="ECO:0000313" key="5">
    <source>
        <dbReference type="EMBL" id="PLT45933.1"/>
    </source>
</evidence>
<dbReference type="InterPro" id="IPR013751">
    <property type="entry name" value="ACP_syn_III_N"/>
</dbReference>
<dbReference type="InterPro" id="IPR013747">
    <property type="entry name" value="ACP_syn_III_C"/>
</dbReference>
<proteinExistence type="predicted"/>
<evidence type="ECO:0000256" key="1">
    <source>
        <dbReference type="ARBA" id="ARBA00022679"/>
    </source>
</evidence>
<evidence type="ECO:0000259" key="4">
    <source>
        <dbReference type="Pfam" id="PF08545"/>
    </source>
</evidence>
<name>A0A2N5N6J5_9BACL</name>
<evidence type="ECO:0000259" key="3">
    <source>
        <dbReference type="Pfam" id="PF08541"/>
    </source>
</evidence>
<dbReference type="PANTHER" id="PTHR34069">
    <property type="entry name" value="3-OXOACYL-[ACYL-CARRIER-PROTEIN] SYNTHASE 3"/>
    <property type="match status" value="1"/>
</dbReference>
<comment type="caution">
    <text evidence="5">The sequence shown here is derived from an EMBL/GenBank/DDBJ whole genome shotgun (WGS) entry which is preliminary data.</text>
</comment>
<reference evidence="5 6" key="1">
    <citation type="submission" date="2017-05" db="EMBL/GenBank/DDBJ databases">
        <title>Functional genome analysis of Paenibacillus pasadenensis strain R16: insights on endophytic life style and antifungal activity.</title>
        <authorList>
            <person name="Passera A."/>
            <person name="Marcolungo L."/>
            <person name="Casati P."/>
            <person name="Brasca M."/>
            <person name="Quaglino F."/>
            <person name="Delledonne M."/>
        </authorList>
    </citation>
    <scope>NUCLEOTIDE SEQUENCE [LARGE SCALE GENOMIC DNA]</scope>
    <source>
        <strain evidence="5 6">R16</strain>
    </source>
</reference>
<dbReference type="GO" id="GO:0004315">
    <property type="term" value="F:3-oxoacyl-[acyl-carrier-protein] synthase activity"/>
    <property type="evidence" value="ECO:0007669"/>
    <property type="project" value="InterPro"/>
</dbReference>
<dbReference type="GO" id="GO:0006633">
    <property type="term" value="P:fatty acid biosynthetic process"/>
    <property type="evidence" value="ECO:0007669"/>
    <property type="project" value="InterPro"/>
</dbReference>
<dbReference type="EC" id="2.3.1.180" evidence="5"/>
<dbReference type="Gene3D" id="3.40.47.10">
    <property type="match status" value="1"/>
</dbReference>
<feature type="domain" description="Beta-ketoacyl-[acyl-carrier-protein] synthase III C-terminal" evidence="3">
    <location>
        <begin position="266"/>
        <end position="344"/>
    </location>
</feature>
<accession>A0A2N5N6J5</accession>